<keyword evidence="3" id="KW-1185">Reference proteome</keyword>
<gene>
    <name evidence="2" type="ORF">SAMN02745114_00390</name>
</gene>
<evidence type="ECO:0000313" key="3">
    <source>
        <dbReference type="Proteomes" id="UP000190657"/>
    </source>
</evidence>
<dbReference type="EMBL" id="FUWW01000003">
    <property type="protein sequence ID" value="SJZ39626.1"/>
    <property type="molecule type" value="Genomic_DNA"/>
</dbReference>
<dbReference type="InterPro" id="IPR002852">
    <property type="entry name" value="UPF0251"/>
</dbReference>
<dbReference type="PANTHER" id="PTHR37478:SF2">
    <property type="entry name" value="UPF0251 PROTEIN TK0562"/>
    <property type="match status" value="1"/>
</dbReference>
<evidence type="ECO:0000313" key="2">
    <source>
        <dbReference type="EMBL" id="SJZ39626.1"/>
    </source>
</evidence>
<proteinExistence type="inferred from homology"/>
<dbReference type="STRING" id="290054.SAMN02745114_00390"/>
<name>A0A1T4KB60_9FIRM</name>
<protein>
    <submittedName>
        <fullName evidence="2">Predicted DNA-binding protein, UPF0251 family</fullName>
    </submittedName>
</protein>
<accession>A0A1T4KB60</accession>
<dbReference type="Proteomes" id="UP000190657">
    <property type="component" value="Unassembled WGS sequence"/>
</dbReference>
<organism evidence="2 3">
    <name type="scientific">Eubacterium coprostanoligenes</name>
    <dbReference type="NCBI Taxonomy" id="290054"/>
    <lineage>
        <taxon>Bacteria</taxon>
        <taxon>Bacillati</taxon>
        <taxon>Bacillota</taxon>
        <taxon>Clostridia</taxon>
        <taxon>Eubacteriales</taxon>
        <taxon>Eubacteriaceae</taxon>
        <taxon>Eubacterium</taxon>
    </lineage>
</organism>
<comment type="similarity">
    <text evidence="1">Belongs to the UPF0251 family.</text>
</comment>
<dbReference type="PANTHER" id="PTHR37478">
    <property type="match status" value="1"/>
</dbReference>
<sequence length="126" mass="14088">MARPKKPRRICAYPKTMGFRPFGDYADVVDLSLDEYEVMRLMDTLGYSQEECAKQMDVARSTIAAIYESARLKTADAIINGKSLVIHGGDVELCKSYTLCCHRCGQKACTNCEHGTNPQCKDNVTR</sequence>
<evidence type="ECO:0000256" key="1">
    <source>
        <dbReference type="ARBA" id="ARBA00009350"/>
    </source>
</evidence>
<dbReference type="GO" id="GO:0003677">
    <property type="term" value="F:DNA binding"/>
    <property type="evidence" value="ECO:0007669"/>
    <property type="project" value="UniProtKB-KW"/>
</dbReference>
<dbReference type="Pfam" id="PF02001">
    <property type="entry name" value="DUF134"/>
    <property type="match status" value="1"/>
</dbReference>
<reference evidence="2 3" key="1">
    <citation type="submission" date="2017-02" db="EMBL/GenBank/DDBJ databases">
        <authorList>
            <person name="Peterson S.W."/>
        </authorList>
    </citation>
    <scope>NUCLEOTIDE SEQUENCE [LARGE SCALE GENOMIC DNA]</scope>
    <source>
        <strain evidence="2 3">ATCC 51222</strain>
    </source>
</reference>
<keyword evidence="2" id="KW-0238">DNA-binding</keyword>
<dbReference type="AlphaFoldDB" id="A0A1T4KB60"/>
<dbReference type="RefSeq" id="WP_078767889.1">
    <property type="nucleotide sequence ID" value="NZ_FUWW01000003.1"/>
</dbReference>
<dbReference type="OrthoDB" id="280278at2"/>